<dbReference type="AlphaFoldDB" id="A0A841H4Q7"/>
<reference evidence="1 2" key="1">
    <citation type="submission" date="2020-08" db="EMBL/GenBank/DDBJ databases">
        <title>Genomic Encyclopedia of Type Strains, Phase IV (KMG-IV): sequencing the most valuable type-strain genomes for metagenomic binning, comparative biology and taxonomic classification.</title>
        <authorList>
            <person name="Goeker M."/>
        </authorList>
    </citation>
    <scope>NUCLEOTIDE SEQUENCE [LARGE SCALE GENOMIC DNA]</scope>
    <source>
        <strain evidence="1 2">DSM 29007</strain>
    </source>
</reference>
<keyword evidence="2" id="KW-1185">Reference proteome</keyword>
<sequence length="210" mass="22902">MPVPAELADAPAWRVHTRRGLLHPLRVQWGPFSADTVNLRDTRQRGGVLDIVGGKREFQQEFSFVIRDTLHAVRWTARCDGRDRERGVTLGSVDVELGSGMSLDCDLRPGADSAGQWKLQLSGRNGSMPGGTIHRADVRYEITGEAYPGDDETGWPLGYLLSRDGVPVAVVDRTHPGSVRMSPALPADDRALLAAAATALLLQQRLITDD</sequence>
<evidence type="ECO:0000313" key="2">
    <source>
        <dbReference type="Proteomes" id="UP000582837"/>
    </source>
</evidence>
<gene>
    <name evidence="1" type="ORF">HNQ61_004630</name>
</gene>
<name>A0A841H4Q7_9BACT</name>
<dbReference type="RefSeq" id="WP_170039990.1">
    <property type="nucleotide sequence ID" value="NZ_JABDTL010000002.1"/>
</dbReference>
<comment type="caution">
    <text evidence="1">The sequence shown here is derived from an EMBL/GenBank/DDBJ whole genome shotgun (WGS) entry which is preliminary data.</text>
</comment>
<proteinExistence type="predicted"/>
<accession>A0A841H4Q7</accession>
<evidence type="ECO:0000313" key="1">
    <source>
        <dbReference type="EMBL" id="MBB6072964.1"/>
    </source>
</evidence>
<dbReference type="EMBL" id="JACHIA010000020">
    <property type="protein sequence ID" value="MBB6072964.1"/>
    <property type="molecule type" value="Genomic_DNA"/>
</dbReference>
<organism evidence="1 2">
    <name type="scientific">Longimicrobium terrae</name>
    <dbReference type="NCBI Taxonomy" id="1639882"/>
    <lineage>
        <taxon>Bacteria</taxon>
        <taxon>Pseudomonadati</taxon>
        <taxon>Gemmatimonadota</taxon>
        <taxon>Longimicrobiia</taxon>
        <taxon>Longimicrobiales</taxon>
        <taxon>Longimicrobiaceae</taxon>
        <taxon>Longimicrobium</taxon>
    </lineage>
</organism>
<dbReference type="Proteomes" id="UP000582837">
    <property type="component" value="Unassembled WGS sequence"/>
</dbReference>
<protein>
    <submittedName>
        <fullName evidence="1">Uncharacterized protein</fullName>
    </submittedName>
</protein>